<dbReference type="AlphaFoldDB" id="A0A7I7XSZ1"/>
<dbReference type="SUPFAM" id="SSF52218">
    <property type="entry name" value="Flavoproteins"/>
    <property type="match status" value="1"/>
</dbReference>
<protein>
    <submittedName>
        <fullName evidence="5">FMN reductase</fullName>
    </submittedName>
</protein>
<gene>
    <name evidence="5" type="ORF">MCNF_09630</name>
</gene>
<dbReference type="EMBL" id="AP022612">
    <property type="protein sequence ID" value="BBZ32358.1"/>
    <property type="molecule type" value="Genomic_DNA"/>
</dbReference>
<accession>A0A7I7XSZ1</accession>
<proteinExistence type="predicted"/>
<evidence type="ECO:0000313" key="6">
    <source>
        <dbReference type="Proteomes" id="UP000466931"/>
    </source>
</evidence>
<reference evidence="5" key="2">
    <citation type="submission" date="2020-02" db="EMBL/GenBank/DDBJ databases">
        <authorList>
            <person name="Matsumoto Y."/>
            <person name="Motooka D."/>
            <person name="Nakamura S."/>
        </authorList>
    </citation>
    <scope>NUCLEOTIDE SEQUENCE</scope>
    <source>
        <strain evidence="5">JCM 13671</strain>
    </source>
</reference>
<keyword evidence="6" id="KW-1185">Reference proteome</keyword>
<dbReference type="GO" id="GO:0016491">
    <property type="term" value="F:oxidoreductase activity"/>
    <property type="evidence" value="ECO:0007669"/>
    <property type="project" value="UniProtKB-KW"/>
</dbReference>
<evidence type="ECO:0000256" key="1">
    <source>
        <dbReference type="ARBA" id="ARBA00022630"/>
    </source>
</evidence>
<evidence type="ECO:0000256" key="3">
    <source>
        <dbReference type="ARBA" id="ARBA00023002"/>
    </source>
</evidence>
<dbReference type="Gene3D" id="3.40.50.360">
    <property type="match status" value="1"/>
</dbReference>
<dbReference type="InterPro" id="IPR051814">
    <property type="entry name" value="NAD(P)H-dep_FMN_reductase"/>
</dbReference>
<dbReference type="OrthoDB" id="1643408at2"/>
<dbReference type="Proteomes" id="UP000466931">
    <property type="component" value="Chromosome"/>
</dbReference>
<organism evidence="5 6">
    <name type="scientific">Mycolicibacterium confluentis</name>
    <dbReference type="NCBI Taxonomy" id="28047"/>
    <lineage>
        <taxon>Bacteria</taxon>
        <taxon>Bacillati</taxon>
        <taxon>Actinomycetota</taxon>
        <taxon>Actinomycetes</taxon>
        <taxon>Mycobacteriales</taxon>
        <taxon>Mycobacteriaceae</taxon>
        <taxon>Mycolicibacterium</taxon>
    </lineage>
</organism>
<reference evidence="5" key="1">
    <citation type="journal article" date="2019" name="Emerg. Microbes Infect.">
        <title>Comprehensive subspecies identification of 175 nontuberculous mycobacteria species based on 7547 genomic profiles.</title>
        <authorList>
            <person name="Matsumoto Y."/>
            <person name="Kinjo T."/>
            <person name="Motooka D."/>
            <person name="Nabeya D."/>
            <person name="Jung N."/>
            <person name="Uechi K."/>
            <person name="Horii T."/>
            <person name="Iida T."/>
            <person name="Fujita J."/>
            <person name="Nakamura S."/>
        </authorList>
    </citation>
    <scope>NUCLEOTIDE SEQUENCE [LARGE SCALE GENOMIC DNA]</scope>
    <source>
        <strain evidence="5">JCM 13671</strain>
    </source>
</reference>
<dbReference type="Pfam" id="PF03358">
    <property type="entry name" value="FMN_red"/>
    <property type="match status" value="1"/>
</dbReference>
<feature type="domain" description="NADPH-dependent FMN reductase-like" evidence="4">
    <location>
        <begin position="1"/>
        <end position="137"/>
    </location>
</feature>
<keyword evidence="3" id="KW-0560">Oxidoreductase</keyword>
<evidence type="ECO:0000259" key="4">
    <source>
        <dbReference type="Pfam" id="PF03358"/>
    </source>
</evidence>
<dbReference type="PANTHER" id="PTHR43408">
    <property type="entry name" value="FMN REDUCTASE (NADPH)"/>
    <property type="match status" value="1"/>
</dbReference>
<keyword evidence="2" id="KW-0288">FMN</keyword>
<dbReference type="InterPro" id="IPR005025">
    <property type="entry name" value="FMN_Rdtase-like_dom"/>
</dbReference>
<dbReference type="PANTHER" id="PTHR43408:SF2">
    <property type="entry name" value="FMN REDUCTASE (NADPH)"/>
    <property type="match status" value="1"/>
</dbReference>
<name>A0A7I7XSZ1_9MYCO</name>
<keyword evidence="1" id="KW-0285">Flavoprotein</keyword>
<evidence type="ECO:0000256" key="2">
    <source>
        <dbReference type="ARBA" id="ARBA00022643"/>
    </source>
</evidence>
<dbReference type="InterPro" id="IPR029039">
    <property type="entry name" value="Flavoprotein-like_sf"/>
</dbReference>
<sequence length="172" mass="18113">MDISIVCGNPKPQSRTMHAAQELARSIAGVPPRNSIELSEISKDLFDYSSSVVREVKALVAQSDVLIVATPTYKASFTGLLKAFLDNYAAGELAGTFAIPFMTIGSDKHFLAAETQLRPVLVELGASVPTAAFSLNTEAPSGLDDAITAWVDQNRLGIKAFELCSAAPGGGI</sequence>
<evidence type="ECO:0000313" key="5">
    <source>
        <dbReference type="EMBL" id="BBZ32358.1"/>
    </source>
</evidence>